<dbReference type="SUPFAM" id="SSF89957">
    <property type="entry name" value="MTH1187/YkoF-like"/>
    <property type="match status" value="1"/>
</dbReference>
<dbReference type="EMBL" id="VOOS01000005">
    <property type="protein sequence ID" value="TXB64264.1"/>
    <property type="molecule type" value="Genomic_DNA"/>
</dbReference>
<dbReference type="OrthoDB" id="164222at2"/>
<accession>A0A5C6RQP6</accession>
<dbReference type="AlphaFoldDB" id="A0A5C6RQP6"/>
<organism evidence="1 2">
    <name type="scientific">Vicingus serpentipes</name>
    <dbReference type="NCBI Taxonomy" id="1926625"/>
    <lineage>
        <taxon>Bacteria</taxon>
        <taxon>Pseudomonadati</taxon>
        <taxon>Bacteroidota</taxon>
        <taxon>Flavobacteriia</taxon>
        <taxon>Flavobacteriales</taxon>
        <taxon>Vicingaceae</taxon>
        <taxon>Vicingus</taxon>
    </lineage>
</organism>
<dbReference type="Proteomes" id="UP000321721">
    <property type="component" value="Unassembled WGS sequence"/>
</dbReference>
<evidence type="ECO:0000313" key="2">
    <source>
        <dbReference type="Proteomes" id="UP000321721"/>
    </source>
</evidence>
<gene>
    <name evidence="1" type="ORF">FRY74_10755</name>
</gene>
<keyword evidence="2" id="KW-1185">Reference proteome</keyword>
<evidence type="ECO:0008006" key="3">
    <source>
        <dbReference type="Google" id="ProtNLM"/>
    </source>
</evidence>
<name>A0A5C6RQP6_9FLAO</name>
<dbReference type="Gene3D" id="3.30.70.930">
    <property type="match status" value="1"/>
</dbReference>
<proteinExistence type="predicted"/>
<dbReference type="RefSeq" id="WP_147101416.1">
    <property type="nucleotide sequence ID" value="NZ_VOOS01000005.1"/>
</dbReference>
<protein>
    <recommendedName>
        <fullName evidence="3">Thiamine-binding protein domain-containing protein</fullName>
    </recommendedName>
</protein>
<reference evidence="1 2" key="1">
    <citation type="submission" date="2019-08" db="EMBL/GenBank/DDBJ databases">
        <title>Genome of Vicingus serpentipes NCIMB 15042.</title>
        <authorList>
            <person name="Bowman J.P."/>
        </authorList>
    </citation>
    <scope>NUCLEOTIDE SEQUENCE [LARGE SCALE GENOMIC DNA]</scope>
    <source>
        <strain evidence="1 2">NCIMB 15042</strain>
    </source>
</reference>
<comment type="caution">
    <text evidence="1">The sequence shown here is derived from an EMBL/GenBank/DDBJ whole genome shotgun (WGS) entry which is preliminary data.</text>
</comment>
<evidence type="ECO:0000313" key="1">
    <source>
        <dbReference type="EMBL" id="TXB64264.1"/>
    </source>
</evidence>
<dbReference type="InterPro" id="IPR029756">
    <property type="entry name" value="MTH1187/YkoF-like"/>
</dbReference>
<sequence>MKTTVEISNYPLNADYEPPILDFICRVKANENITVKTNATSTHIVGDYDEVMNIIQKEIKDSFEKYGKAIFVMKVLNGALDI</sequence>